<dbReference type="InterPro" id="IPR035959">
    <property type="entry name" value="RutC-like_sf"/>
</dbReference>
<comment type="caution">
    <text evidence="2">The sequence shown here is derived from an EMBL/GenBank/DDBJ whole genome shotgun (WGS) entry which is preliminary data.</text>
</comment>
<organism evidence="2 3">
    <name type="scientific">Paenibacillus mendelii</name>
    <dbReference type="NCBI Taxonomy" id="206163"/>
    <lineage>
        <taxon>Bacteria</taxon>
        <taxon>Bacillati</taxon>
        <taxon>Bacillota</taxon>
        <taxon>Bacilli</taxon>
        <taxon>Bacillales</taxon>
        <taxon>Paenibacillaceae</taxon>
        <taxon>Paenibacillus</taxon>
    </lineage>
</organism>
<dbReference type="EC" id="3.5.-.-" evidence="2"/>
<accession>A0ABV6J705</accession>
<name>A0ABV6J705_9BACL</name>
<comment type="similarity">
    <text evidence="1">Belongs to the RutC family.</text>
</comment>
<sequence length="124" mass="13974">MTRTAVSSSRVHPVFGHYSSAIMKNNTLYLAGFGPFDVHQQLVGEDIVEQTHQTMRNIRNLLEDNGFGMQDIVRSTVYLSAIEHWGPFNEVYGQYFEAPYPARTVVACELNGFLVEVECTAVKD</sequence>
<keyword evidence="3" id="KW-1185">Reference proteome</keyword>
<dbReference type="EMBL" id="JBHLVF010000009">
    <property type="protein sequence ID" value="MFC0390700.1"/>
    <property type="molecule type" value="Genomic_DNA"/>
</dbReference>
<protein>
    <submittedName>
        <fullName evidence="2">RidA family protein</fullName>
        <ecNumber evidence="2">3.5.-.-</ecNumber>
    </submittedName>
</protein>
<proteinExistence type="inferred from homology"/>
<dbReference type="PANTHER" id="PTHR11803:SF58">
    <property type="entry name" value="PROTEIN HMF1-RELATED"/>
    <property type="match status" value="1"/>
</dbReference>
<dbReference type="Pfam" id="PF01042">
    <property type="entry name" value="Ribonuc_L-PSP"/>
    <property type="match status" value="1"/>
</dbReference>
<evidence type="ECO:0000256" key="1">
    <source>
        <dbReference type="ARBA" id="ARBA00010552"/>
    </source>
</evidence>
<dbReference type="Proteomes" id="UP001589818">
    <property type="component" value="Unassembled WGS sequence"/>
</dbReference>
<dbReference type="PANTHER" id="PTHR11803">
    <property type="entry name" value="2-IMINOBUTANOATE/2-IMINOPROPANOATE DEAMINASE RIDA"/>
    <property type="match status" value="1"/>
</dbReference>
<evidence type="ECO:0000313" key="2">
    <source>
        <dbReference type="EMBL" id="MFC0390700.1"/>
    </source>
</evidence>
<dbReference type="RefSeq" id="WP_204821031.1">
    <property type="nucleotide sequence ID" value="NZ_JANHOF010000009.1"/>
</dbReference>
<dbReference type="GO" id="GO:0016787">
    <property type="term" value="F:hydrolase activity"/>
    <property type="evidence" value="ECO:0007669"/>
    <property type="project" value="UniProtKB-KW"/>
</dbReference>
<keyword evidence="2" id="KW-0378">Hydrolase</keyword>
<dbReference type="Gene3D" id="3.30.1330.40">
    <property type="entry name" value="RutC-like"/>
    <property type="match status" value="1"/>
</dbReference>
<dbReference type="InterPro" id="IPR006175">
    <property type="entry name" value="YjgF/YER057c/UK114"/>
</dbReference>
<gene>
    <name evidence="2" type="ORF">ACFFJ8_04840</name>
</gene>
<reference evidence="2 3" key="1">
    <citation type="submission" date="2024-09" db="EMBL/GenBank/DDBJ databases">
        <authorList>
            <person name="Sun Q."/>
            <person name="Mori K."/>
        </authorList>
    </citation>
    <scope>NUCLEOTIDE SEQUENCE [LARGE SCALE GENOMIC DNA]</scope>
    <source>
        <strain evidence="2 3">CCM 4839</strain>
    </source>
</reference>
<dbReference type="CDD" id="cd00448">
    <property type="entry name" value="YjgF_YER057c_UK114_family"/>
    <property type="match status" value="1"/>
</dbReference>
<evidence type="ECO:0000313" key="3">
    <source>
        <dbReference type="Proteomes" id="UP001589818"/>
    </source>
</evidence>
<dbReference type="SUPFAM" id="SSF55298">
    <property type="entry name" value="YjgF-like"/>
    <property type="match status" value="1"/>
</dbReference>